<dbReference type="EMBL" id="KI925456">
    <property type="protein sequence ID" value="ETW83632.1"/>
    <property type="molecule type" value="Genomic_DNA"/>
</dbReference>
<dbReference type="InterPro" id="IPR020631">
    <property type="entry name" value="THF_DH/CycHdrlase_NAD-bd_dom"/>
</dbReference>
<dbReference type="AlphaFoldDB" id="W4KCP0"/>
<feature type="domain" description="Tetrahydrofolate dehydrogenase/cyclohydrolase NAD(P)-binding" evidence="2">
    <location>
        <begin position="188"/>
        <end position="250"/>
    </location>
</feature>
<dbReference type="GO" id="GO:0005829">
    <property type="term" value="C:cytosol"/>
    <property type="evidence" value="ECO:0007669"/>
    <property type="project" value="TreeGrafter"/>
</dbReference>
<dbReference type="InterPro" id="IPR046346">
    <property type="entry name" value="Aminoacid_DH-like_N_sf"/>
</dbReference>
<dbReference type="FunFam" id="3.40.50.720:FF:000401">
    <property type="entry name" value="Related to MTD1-methylenetetrahydrofolate dehydrogenase (NAD+)"/>
    <property type="match status" value="1"/>
</dbReference>
<name>W4KCP0_HETIT</name>
<dbReference type="HOGENOM" id="CLU_031413_0_1_1"/>
<evidence type="ECO:0000313" key="3">
    <source>
        <dbReference type="EMBL" id="ETW83632.1"/>
    </source>
</evidence>
<dbReference type="PANTHER" id="PTHR48099">
    <property type="entry name" value="C-1-TETRAHYDROFOLATE SYNTHASE, CYTOPLASMIC-RELATED"/>
    <property type="match status" value="1"/>
</dbReference>
<dbReference type="FunCoup" id="W4KCP0">
    <property type="interactions" value="384"/>
</dbReference>
<feature type="domain" description="Tetrahydrofolate dehydrogenase/cyclohydrolase catalytic" evidence="1">
    <location>
        <begin position="17"/>
        <end position="138"/>
    </location>
</feature>
<dbReference type="eggNOG" id="KOG0089">
    <property type="taxonomic scope" value="Eukaryota"/>
</dbReference>
<accession>W4KCP0</accession>
<dbReference type="GO" id="GO:0004487">
    <property type="term" value="F:methylenetetrahydrofolate dehydrogenase (NAD+) activity"/>
    <property type="evidence" value="ECO:0007669"/>
    <property type="project" value="TreeGrafter"/>
</dbReference>
<gene>
    <name evidence="3" type="ORF">HETIRDRAFT_449311</name>
</gene>
<dbReference type="STRING" id="747525.W4KCP0"/>
<dbReference type="PANTHER" id="PTHR48099:SF3">
    <property type="entry name" value="METHYLENETETRAHYDROFOLATE DEHYDROGENASE [NAD(+)]"/>
    <property type="match status" value="1"/>
</dbReference>
<evidence type="ECO:0000259" key="2">
    <source>
        <dbReference type="Pfam" id="PF02882"/>
    </source>
</evidence>
<dbReference type="InterPro" id="IPR035812">
    <property type="entry name" value="m-THF_DH_NAD-bd"/>
</dbReference>
<protein>
    <recommendedName>
        <fullName evidence="5">NAD(P)-binding protein</fullName>
    </recommendedName>
</protein>
<dbReference type="CDD" id="cd01079">
    <property type="entry name" value="NAD_bind_m-THF_DH"/>
    <property type="match status" value="1"/>
</dbReference>
<dbReference type="InParanoid" id="W4KCP0"/>
<evidence type="ECO:0008006" key="5">
    <source>
        <dbReference type="Google" id="ProtNLM"/>
    </source>
</evidence>
<dbReference type="Gene3D" id="3.40.50.720">
    <property type="entry name" value="NAD(P)-binding Rossmann-like Domain"/>
    <property type="match status" value="1"/>
</dbReference>
<dbReference type="Pfam" id="PF02882">
    <property type="entry name" value="THF_DHG_CYH_C"/>
    <property type="match status" value="1"/>
</dbReference>
<dbReference type="KEGG" id="hir:HETIRDRAFT_449311"/>
<dbReference type="OrthoDB" id="41403at2759"/>
<sequence length="361" mass="39113">MSSDPAHAAAPKGLLLKADTIAAPFQAEVQHALAARPRAPKLVGILATSSAPSRSYAEFTRRQCAALGFEFVLREVGAACAPAEEGGERGGEGEGVEDAIIEANADESVDGIMVYYPIFGAQQDHYLQQVVSPFKDVEGLNFKFHYNLYHNIRYLDPNSLLSSAPLTNVPSAKTEDVPPEGTVKSILPCTPLGIVKCLENIGVYNRILPYGDRAYGKTVTVINRSEVVGRPLAALLANDGARVFSVDIDSIQEYTKRPPSSTRRYHPHHVVHPSTLTLEACLAQSDVVVSAVPSAAYKVRTAWLKDGCVCVNVAADKNFEADVREKASLYVPAVGKVTILMLLRNLLRLQEYQDLLVKSPS</sequence>
<organism evidence="3 4">
    <name type="scientific">Heterobasidion irregulare (strain TC 32-1)</name>
    <dbReference type="NCBI Taxonomy" id="747525"/>
    <lineage>
        <taxon>Eukaryota</taxon>
        <taxon>Fungi</taxon>
        <taxon>Dikarya</taxon>
        <taxon>Basidiomycota</taxon>
        <taxon>Agaricomycotina</taxon>
        <taxon>Agaricomycetes</taxon>
        <taxon>Russulales</taxon>
        <taxon>Bondarzewiaceae</taxon>
        <taxon>Heterobasidion</taxon>
        <taxon>Heterobasidion annosum species complex</taxon>
    </lineage>
</organism>
<dbReference type="GO" id="GO:0009113">
    <property type="term" value="P:purine nucleobase biosynthetic process"/>
    <property type="evidence" value="ECO:0007669"/>
    <property type="project" value="TreeGrafter"/>
</dbReference>
<dbReference type="SUPFAM" id="SSF51735">
    <property type="entry name" value="NAD(P)-binding Rossmann-fold domains"/>
    <property type="match status" value="1"/>
</dbReference>
<dbReference type="Proteomes" id="UP000030671">
    <property type="component" value="Unassembled WGS sequence"/>
</dbReference>
<dbReference type="RefSeq" id="XP_009543405.1">
    <property type="nucleotide sequence ID" value="XM_009545110.1"/>
</dbReference>
<dbReference type="SUPFAM" id="SSF53223">
    <property type="entry name" value="Aminoacid dehydrogenase-like, N-terminal domain"/>
    <property type="match status" value="1"/>
</dbReference>
<dbReference type="Pfam" id="PF00763">
    <property type="entry name" value="THF_DHG_CYH"/>
    <property type="match status" value="1"/>
</dbReference>
<evidence type="ECO:0000313" key="4">
    <source>
        <dbReference type="Proteomes" id="UP000030671"/>
    </source>
</evidence>
<dbReference type="GeneID" id="20675936"/>
<reference evidence="3 4" key="1">
    <citation type="journal article" date="2012" name="New Phytol.">
        <title>Insight into trade-off between wood decay and parasitism from the genome of a fungal forest pathogen.</title>
        <authorList>
            <person name="Olson A."/>
            <person name="Aerts A."/>
            <person name="Asiegbu F."/>
            <person name="Belbahri L."/>
            <person name="Bouzid O."/>
            <person name="Broberg A."/>
            <person name="Canback B."/>
            <person name="Coutinho P.M."/>
            <person name="Cullen D."/>
            <person name="Dalman K."/>
            <person name="Deflorio G."/>
            <person name="van Diepen L.T."/>
            <person name="Dunand C."/>
            <person name="Duplessis S."/>
            <person name="Durling M."/>
            <person name="Gonthier P."/>
            <person name="Grimwood J."/>
            <person name="Fossdal C.G."/>
            <person name="Hansson D."/>
            <person name="Henrissat B."/>
            <person name="Hietala A."/>
            <person name="Himmelstrand K."/>
            <person name="Hoffmeister D."/>
            <person name="Hogberg N."/>
            <person name="James T.Y."/>
            <person name="Karlsson M."/>
            <person name="Kohler A."/>
            <person name="Kues U."/>
            <person name="Lee Y.H."/>
            <person name="Lin Y.C."/>
            <person name="Lind M."/>
            <person name="Lindquist E."/>
            <person name="Lombard V."/>
            <person name="Lucas S."/>
            <person name="Lunden K."/>
            <person name="Morin E."/>
            <person name="Murat C."/>
            <person name="Park J."/>
            <person name="Raffaello T."/>
            <person name="Rouze P."/>
            <person name="Salamov A."/>
            <person name="Schmutz J."/>
            <person name="Solheim H."/>
            <person name="Stahlberg J."/>
            <person name="Velez H."/>
            <person name="de Vries R.P."/>
            <person name="Wiebenga A."/>
            <person name="Woodward S."/>
            <person name="Yakovlev I."/>
            <person name="Garbelotto M."/>
            <person name="Martin F."/>
            <person name="Grigoriev I.V."/>
            <person name="Stenlid J."/>
        </authorList>
    </citation>
    <scope>NUCLEOTIDE SEQUENCE [LARGE SCALE GENOMIC DNA]</scope>
    <source>
        <strain evidence="3 4">TC 32-1</strain>
    </source>
</reference>
<dbReference type="Gene3D" id="3.40.50.10860">
    <property type="entry name" value="Leucine Dehydrogenase, chain A, domain 1"/>
    <property type="match status" value="1"/>
</dbReference>
<keyword evidence="4" id="KW-1185">Reference proteome</keyword>
<proteinExistence type="predicted"/>
<evidence type="ECO:0000259" key="1">
    <source>
        <dbReference type="Pfam" id="PF00763"/>
    </source>
</evidence>
<dbReference type="InterPro" id="IPR036291">
    <property type="entry name" value="NAD(P)-bd_dom_sf"/>
</dbReference>
<dbReference type="GO" id="GO:0004488">
    <property type="term" value="F:methylenetetrahydrofolate dehydrogenase (NADP+) activity"/>
    <property type="evidence" value="ECO:0007669"/>
    <property type="project" value="InterPro"/>
</dbReference>
<dbReference type="InterPro" id="IPR020630">
    <property type="entry name" value="THF_DH/CycHdrlase_cat_dom"/>
</dbReference>